<dbReference type="InterPro" id="IPR003959">
    <property type="entry name" value="ATPase_AAA_core"/>
</dbReference>
<dbReference type="PRINTS" id="PR00830">
    <property type="entry name" value="ENDOLAPTASE"/>
</dbReference>
<dbReference type="SUPFAM" id="SSF54211">
    <property type="entry name" value="Ribosomal protein S5 domain 2-like"/>
    <property type="match status" value="1"/>
</dbReference>
<keyword evidence="1 4" id="KW-0645">Protease</keyword>
<feature type="active site" evidence="4">
    <location>
        <position position="543"/>
    </location>
</feature>
<evidence type="ECO:0000313" key="7">
    <source>
        <dbReference type="EMBL" id="MBK1810865.1"/>
    </source>
</evidence>
<comment type="caution">
    <text evidence="7">The sequence shown here is derived from an EMBL/GenBank/DDBJ whole genome shotgun (WGS) entry which is preliminary data.</text>
</comment>
<feature type="domain" description="Sigma-54 factor interaction" evidence="5">
    <location>
        <begin position="179"/>
        <end position="378"/>
    </location>
</feature>
<evidence type="ECO:0000313" key="8">
    <source>
        <dbReference type="Proteomes" id="UP000596739"/>
    </source>
</evidence>
<reference evidence="8" key="1">
    <citation type="submission" date="2021-01" db="EMBL/GenBank/DDBJ databases">
        <title>Genome public.</title>
        <authorList>
            <person name="Liu C."/>
            <person name="Sun Q."/>
        </authorList>
    </citation>
    <scope>NUCLEOTIDE SEQUENCE [LARGE SCALE GENOMIC DNA]</scope>
    <source>
        <strain evidence="8">YIM B02505</strain>
    </source>
</reference>
<dbReference type="Pfam" id="PF00004">
    <property type="entry name" value="AAA"/>
    <property type="match status" value="1"/>
</dbReference>
<dbReference type="InterPro" id="IPR008269">
    <property type="entry name" value="Lon_proteolytic"/>
</dbReference>
<evidence type="ECO:0000259" key="5">
    <source>
        <dbReference type="PROSITE" id="PS50045"/>
    </source>
</evidence>
<proteinExistence type="inferred from homology"/>
<dbReference type="PANTHER" id="PTHR10046">
    <property type="entry name" value="ATP DEPENDENT LON PROTEASE FAMILY MEMBER"/>
    <property type="match status" value="1"/>
</dbReference>
<dbReference type="Gene3D" id="3.40.50.300">
    <property type="entry name" value="P-loop containing nucleotide triphosphate hydrolases"/>
    <property type="match status" value="2"/>
</dbReference>
<comment type="catalytic activity">
    <reaction evidence="4">
        <text>Hydrolysis of proteins in presence of ATP.</text>
        <dbReference type="EC" id="3.4.21.53"/>
    </reaction>
</comment>
<dbReference type="RefSeq" id="WP_200268511.1">
    <property type="nucleotide sequence ID" value="NZ_JAENHN010000028.1"/>
</dbReference>
<dbReference type="GO" id="GO:0006508">
    <property type="term" value="P:proteolysis"/>
    <property type="evidence" value="ECO:0007669"/>
    <property type="project" value="UniProtKB-KW"/>
</dbReference>
<evidence type="ECO:0000256" key="2">
    <source>
        <dbReference type="ARBA" id="ARBA00022801"/>
    </source>
</evidence>
<dbReference type="InterPro" id="IPR003593">
    <property type="entry name" value="AAA+_ATPase"/>
</dbReference>
<evidence type="ECO:0000256" key="1">
    <source>
        <dbReference type="ARBA" id="ARBA00022670"/>
    </source>
</evidence>
<dbReference type="NCBIfam" id="TIGR02903">
    <property type="entry name" value="spore_lon_C"/>
    <property type="match status" value="1"/>
</dbReference>
<keyword evidence="8" id="KW-1185">Reference proteome</keyword>
<dbReference type="SMART" id="SM00382">
    <property type="entry name" value="AAA"/>
    <property type="match status" value="1"/>
</dbReference>
<dbReference type="EMBL" id="JAENHN010000028">
    <property type="protein sequence ID" value="MBK1810865.1"/>
    <property type="molecule type" value="Genomic_DNA"/>
</dbReference>
<dbReference type="InterPro" id="IPR014721">
    <property type="entry name" value="Ribsml_uS5_D2-typ_fold_subgr"/>
</dbReference>
<accession>A0ABS1ENG2</accession>
<dbReference type="InterPro" id="IPR008268">
    <property type="entry name" value="Peptidase_S16_AS"/>
</dbReference>
<dbReference type="InterPro" id="IPR027417">
    <property type="entry name" value="P-loop_NTPase"/>
</dbReference>
<evidence type="ECO:0000259" key="6">
    <source>
        <dbReference type="PROSITE" id="PS51786"/>
    </source>
</evidence>
<name>A0ABS1ENG2_9CLOT</name>
<dbReference type="PROSITE" id="PS01046">
    <property type="entry name" value="LON_SER"/>
    <property type="match status" value="1"/>
</dbReference>
<dbReference type="PROSITE" id="PS50045">
    <property type="entry name" value="SIGMA54_INTERACT_4"/>
    <property type="match status" value="1"/>
</dbReference>
<comment type="similarity">
    <text evidence="4">Belongs to the peptidase S16 family.</text>
</comment>
<evidence type="ECO:0000256" key="4">
    <source>
        <dbReference type="PROSITE-ProRule" id="PRU01122"/>
    </source>
</evidence>
<keyword evidence="2 4" id="KW-0378">Hydrolase</keyword>
<dbReference type="Pfam" id="PF05362">
    <property type="entry name" value="Lon_C"/>
    <property type="match status" value="1"/>
</dbReference>
<dbReference type="Gene3D" id="3.30.230.10">
    <property type="match status" value="1"/>
</dbReference>
<dbReference type="Proteomes" id="UP000596739">
    <property type="component" value="Unassembled WGS sequence"/>
</dbReference>
<dbReference type="InterPro" id="IPR027065">
    <property type="entry name" value="Lon_Prtase"/>
</dbReference>
<sequence>MKSQKDIDVLQDIFKSGMNLESQISVLFEVAKNVLDEGAVRARTVRHKLNKYVKSKNVYDRLYALNKIVSDGKGLKAVPSEANLHEALEDTYGWLSEELARKYIQSRIEEQVQDAIMEKQDKYIDEMKLGIIRKQKGPENAKTLKKYAQFETLDAKVPNKNIMSLVRPSSFDEVIGQERAIKSLISKLASPYPQHIILYGPPGVGKTTAARLALEEAKKLSFTPFNDKSNFVEVDGTTLRWDPREITNPLLGSVHDPIYQGSKRDLAEVGVPEPKPGLVTDAHGGVLFIDEIGELDDILQNKLLKVLEDKRVEFSSSYYDPDDENTPKYIKYLFENGAPADFVLIGATTRDPSDINPALRSRCTEVYFEPLTVSDIKVIITDAADKLQVALEEGVDELISRYTIEGRKAVNILADAYGYALYSFKDNVPEKVTVTLKDVEEVISIGRFIPYERVDSDTKSEIGHVYGLGVSGFLGSTIEIEATVFEAKDKGTGQVRFNETAGSMAKDSVFNAASVIRKITDKDIKDYDIHVNVIGGGNIDGPSAGAAITVCIISALLDKPIRQDIAVTGEISLRGKVKPVGGIFEKVYGARRKGIKLVVVPKDNEKEVPLGLKDIEVKAVETIESLMEIVFEV</sequence>
<dbReference type="InterPro" id="IPR002078">
    <property type="entry name" value="Sigma_54_int"/>
</dbReference>
<keyword evidence="3 4" id="KW-0720">Serine protease</keyword>
<dbReference type="PROSITE" id="PS51786">
    <property type="entry name" value="LON_PROTEOLYTIC"/>
    <property type="match status" value="1"/>
</dbReference>
<dbReference type="SUPFAM" id="SSF52540">
    <property type="entry name" value="P-loop containing nucleoside triphosphate hydrolases"/>
    <property type="match status" value="1"/>
</dbReference>
<dbReference type="EC" id="3.4.21.53" evidence="4"/>
<dbReference type="InterPro" id="IPR014252">
    <property type="entry name" value="Spore_LonC"/>
</dbReference>
<gene>
    <name evidence="7" type="primary">lonC</name>
    <name evidence="7" type="ORF">JHL18_09475</name>
</gene>
<dbReference type="GO" id="GO:0008233">
    <property type="term" value="F:peptidase activity"/>
    <property type="evidence" value="ECO:0007669"/>
    <property type="project" value="UniProtKB-KW"/>
</dbReference>
<protein>
    <recommendedName>
        <fullName evidence="4">endopeptidase La</fullName>
        <ecNumber evidence="4">3.4.21.53</ecNumber>
    </recommendedName>
</protein>
<dbReference type="InterPro" id="IPR020568">
    <property type="entry name" value="Ribosomal_Su5_D2-typ_SF"/>
</dbReference>
<evidence type="ECO:0000256" key="3">
    <source>
        <dbReference type="ARBA" id="ARBA00022825"/>
    </source>
</evidence>
<feature type="domain" description="Lon proteolytic" evidence="6">
    <location>
        <begin position="459"/>
        <end position="633"/>
    </location>
</feature>
<feature type="active site" evidence="4">
    <location>
        <position position="586"/>
    </location>
</feature>
<organism evidence="7 8">
    <name type="scientific">Clostridium yunnanense</name>
    <dbReference type="NCBI Taxonomy" id="2800325"/>
    <lineage>
        <taxon>Bacteria</taxon>
        <taxon>Bacillati</taxon>
        <taxon>Bacillota</taxon>
        <taxon>Clostridia</taxon>
        <taxon>Eubacteriales</taxon>
        <taxon>Clostridiaceae</taxon>
        <taxon>Clostridium</taxon>
    </lineage>
</organism>
<dbReference type="CDD" id="cd00009">
    <property type="entry name" value="AAA"/>
    <property type="match status" value="1"/>
</dbReference>